<keyword evidence="6" id="KW-1185">Reference proteome</keyword>
<name>A0A8K0N8E5_COCNU</name>
<dbReference type="OrthoDB" id="1876470at2759"/>
<evidence type="ECO:0000256" key="2">
    <source>
        <dbReference type="ARBA" id="ARBA00023163"/>
    </source>
</evidence>
<reference evidence="5" key="1">
    <citation type="journal article" date="2017" name="Gigascience">
        <title>The genome draft of coconut (Cocos nucifera).</title>
        <authorList>
            <person name="Xiao Y."/>
            <person name="Xu P."/>
            <person name="Fan H."/>
            <person name="Baudouin L."/>
            <person name="Xia W."/>
            <person name="Bocs S."/>
            <person name="Xu J."/>
            <person name="Li Q."/>
            <person name="Guo A."/>
            <person name="Zhou L."/>
            <person name="Li J."/>
            <person name="Wu Y."/>
            <person name="Ma Z."/>
            <person name="Armero A."/>
            <person name="Issali A.E."/>
            <person name="Liu N."/>
            <person name="Peng M."/>
            <person name="Yang Y."/>
        </authorList>
    </citation>
    <scope>NUCLEOTIDE SEQUENCE</scope>
    <source>
        <tissue evidence="5">Spear leaf of Hainan Tall coconut</tissue>
    </source>
</reference>
<accession>A0A8K0N8E5</accession>
<keyword evidence="2" id="KW-0804">Transcription</keyword>
<proteinExistence type="predicted"/>
<dbReference type="PANTHER" id="PTHR46633">
    <property type="entry name" value="TRANSCRIPTION FACTOR MYC/MYB-RELATED"/>
    <property type="match status" value="1"/>
</dbReference>
<evidence type="ECO:0000256" key="3">
    <source>
        <dbReference type="SAM" id="MobiDB-lite"/>
    </source>
</evidence>
<evidence type="ECO:0000259" key="4">
    <source>
        <dbReference type="Pfam" id="PF14215"/>
    </source>
</evidence>
<protein>
    <recommendedName>
        <fullName evidence="4">Transcription factor MYC/MYB N-terminal domain-containing protein</fullName>
    </recommendedName>
</protein>
<reference evidence="5" key="2">
    <citation type="submission" date="2019-07" db="EMBL/GenBank/DDBJ databases">
        <authorList>
            <person name="Yang Y."/>
            <person name="Bocs S."/>
            <person name="Baudouin L."/>
        </authorList>
    </citation>
    <scope>NUCLEOTIDE SEQUENCE</scope>
    <source>
        <tissue evidence="5">Spear leaf of Hainan Tall coconut</tissue>
    </source>
</reference>
<evidence type="ECO:0000313" key="6">
    <source>
        <dbReference type="Proteomes" id="UP000797356"/>
    </source>
</evidence>
<keyword evidence="1" id="KW-0805">Transcription regulation</keyword>
<organism evidence="5 6">
    <name type="scientific">Cocos nucifera</name>
    <name type="common">Coconut palm</name>
    <dbReference type="NCBI Taxonomy" id="13894"/>
    <lineage>
        <taxon>Eukaryota</taxon>
        <taxon>Viridiplantae</taxon>
        <taxon>Streptophyta</taxon>
        <taxon>Embryophyta</taxon>
        <taxon>Tracheophyta</taxon>
        <taxon>Spermatophyta</taxon>
        <taxon>Magnoliopsida</taxon>
        <taxon>Liliopsida</taxon>
        <taxon>Arecaceae</taxon>
        <taxon>Arecoideae</taxon>
        <taxon>Cocoseae</taxon>
        <taxon>Attaleinae</taxon>
        <taxon>Cocos</taxon>
    </lineage>
</organism>
<feature type="region of interest" description="Disordered" evidence="3">
    <location>
        <begin position="1"/>
        <end position="44"/>
    </location>
</feature>
<dbReference type="PANTHER" id="PTHR46633:SF6">
    <property type="entry name" value="TRANSCRIPTION FACTOR MYC_MYB N-TERMINAL DOMAIN-CONTAINING PROTEIN"/>
    <property type="match status" value="1"/>
</dbReference>
<feature type="compositionally biased region" description="Gly residues" evidence="3">
    <location>
        <begin position="14"/>
        <end position="24"/>
    </location>
</feature>
<dbReference type="InterPro" id="IPR025610">
    <property type="entry name" value="MYC/MYB_N"/>
</dbReference>
<dbReference type="AlphaFoldDB" id="A0A8K0N8E5"/>
<gene>
    <name evidence="5" type="ORF">COCNU_11G001480</name>
</gene>
<comment type="caution">
    <text evidence="5">The sequence shown here is derived from an EMBL/GenBank/DDBJ whole genome shotgun (WGS) entry which is preliminary data.</text>
</comment>
<dbReference type="EMBL" id="CM017882">
    <property type="protein sequence ID" value="KAG1363321.1"/>
    <property type="molecule type" value="Genomic_DNA"/>
</dbReference>
<dbReference type="Proteomes" id="UP000797356">
    <property type="component" value="Chromosome 11"/>
</dbReference>
<dbReference type="Pfam" id="PF14215">
    <property type="entry name" value="bHLH-MYC_N"/>
    <property type="match status" value="1"/>
</dbReference>
<evidence type="ECO:0000256" key="1">
    <source>
        <dbReference type="ARBA" id="ARBA00023015"/>
    </source>
</evidence>
<sequence length="437" mass="48446">MVAAPMSKKKRKGGGLTGGGGGGEAQSDWQLLMGGDGSPRSKKKIGQPMVLRKNGVLGGGSIRQGGMAVPPEMRKKEGWDDGQGIFDRSNGNKRNWILVWEDGFCDFFECEHVGNAFRKGRSFGPDIFFKMSHEVYNYGEGLMGKVAADNSHKWVFREFPTETDPNFSSSWNASPDLQPKAWESQFNSGIQTIAVVAVKEGVIQLGSLDKVAEDLNLVINIQRKFNYLQSIPGIFAMQRPYAVSSDHHTNMPKHNLKISELSKSRSRLGPEEEEEFPSKLASFDWNNRMKGSFLQHIPPLLPSMSYSLGMLLSKLPSVTPPNSHAQSLGSARDNVFHAPNLPSSYSQNSDAKLHIFAVPESKPQLIRHYSSNPCQGTAILQEFDVRGMVLVQVELLGNRSEWYSSKEQTQVLQLGIGTIPSDNISNTFSHPFREEMV</sequence>
<evidence type="ECO:0000313" key="5">
    <source>
        <dbReference type="EMBL" id="KAG1363321.1"/>
    </source>
</evidence>
<feature type="domain" description="Transcription factor MYC/MYB N-terminal" evidence="4">
    <location>
        <begin position="126"/>
        <end position="225"/>
    </location>
</feature>